<evidence type="ECO:0000313" key="2">
    <source>
        <dbReference type="EMBL" id="MXU83492.1"/>
    </source>
</evidence>
<accession>A0A6B0TU33</accession>
<keyword evidence="1" id="KW-1133">Transmembrane helix</keyword>
<dbReference type="AlphaFoldDB" id="A0A6B0TU33"/>
<proteinExistence type="predicted"/>
<organism evidence="2">
    <name type="scientific">Ixodes ricinus</name>
    <name type="common">Common tick</name>
    <name type="synonym">Acarus ricinus</name>
    <dbReference type="NCBI Taxonomy" id="34613"/>
    <lineage>
        <taxon>Eukaryota</taxon>
        <taxon>Metazoa</taxon>
        <taxon>Ecdysozoa</taxon>
        <taxon>Arthropoda</taxon>
        <taxon>Chelicerata</taxon>
        <taxon>Arachnida</taxon>
        <taxon>Acari</taxon>
        <taxon>Parasitiformes</taxon>
        <taxon>Ixodida</taxon>
        <taxon>Ixodoidea</taxon>
        <taxon>Ixodidae</taxon>
        <taxon>Ixodinae</taxon>
        <taxon>Ixodes</taxon>
    </lineage>
</organism>
<feature type="transmembrane region" description="Helical" evidence="1">
    <location>
        <begin position="50"/>
        <end position="72"/>
    </location>
</feature>
<dbReference type="EMBL" id="GIFC01001409">
    <property type="protein sequence ID" value="MXU83492.1"/>
    <property type="molecule type" value="Transcribed_RNA"/>
</dbReference>
<sequence>MARLLQIAVGVSRTSSCVPSTNFCFDRQNGPWYISSPKPSECSCSNRFNLFIRLFCFSWCSTFMLLLLRVGIAIL</sequence>
<keyword evidence="1" id="KW-0472">Membrane</keyword>
<evidence type="ECO:0000256" key="1">
    <source>
        <dbReference type="SAM" id="Phobius"/>
    </source>
</evidence>
<keyword evidence="1" id="KW-0812">Transmembrane</keyword>
<reference evidence="2" key="1">
    <citation type="submission" date="2019-12" db="EMBL/GenBank/DDBJ databases">
        <title>An insight into the sialome of adult female Ixodes ricinus ticks feeding for 6 days.</title>
        <authorList>
            <person name="Perner J."/>
            <person name="Ribeiro J.M.C."/>
        </authorList>
    </citation>
    <scope>NUCLEOTIDE SEQUENCE</scope>
    <source>
        <strain evidence="2">Semi-engorged</strain>
        <tissue evidence="2">Salivary glands</tissue>
    </source>
</reference>
<name>A0A6B0TU33_IXORI</name>
<protein>
    <submittedName>
        <fullName evidence="2">Uncharacterized protein</fullName>
    </submittedName>
</protein>